<evidence type="ECO:0000313" key="3">
    <source>
        <dbReference type="Proteomes" id="UP000019812"/>
    </source>
</evidence>
<protein>
    <submittedName>
        <fullName evidence="2">Uncharacterized protein</fullName>
    </submittedName>
</protein>
<evidence type="ECO:0000256" key="1">
    <source>
        <dbReference type="SAM" id="SignalP"/>
    </source>
</evidence>
<accession>A0A084Y092</accession>
<gene>
    <name evidence="2" type="ORF">CAPSK01_001988</name>
</gene>
<dbReference type="AlphaFoldDB" id="A0A084Y092"/>
<comment type="caution">
    <text evidence="2">The sequence shown here is derived from an EMBL/GenBank/DDBJ whole genome shotgun (WGS) entry which is preliminary data.</text>
</comment>
<reference evidence="2 3" key="1">
    <citation type="submission" date="2014-07" db="EMBL/GenBank/DDBJ databases">
        <title>Expanding our view of genomic diversity in Candidatus Accumulibacter clades.</title>
        <authorList>
            <person name="Skennerton C.T."/>
            <person name="Barr J.J."/>
            <person name="Slater F.R."/>
            <person name="Bond P.L."/>
            <person name="Tyson G.W."/>
        </authorList>
    </citation>
    <scope>NUCLEOTIDE SEQUENCE [LARGE SCALE GENOMIC DNA]</scope>
    <source>
        <strain evidence="3">SK-01</strain>
    </source>
</reference>
<feature type="chain" id="PRO_5001785407" evidence="1">
    <location>
        <begin position="19"/>
        <end position="95"/>
    </location>
</feature>
<feature type="signal peptide" evidence="1">
    <location>
        <begin position="1"/>
        <end position="18"/>
    </location>
</feature>
<evidence type="ECO:0000313" key="2">
    <source>
        <dbReference type="EMBL" id="KFB68136.1"/>
    </source>
</evidence>
<sequence length="95" mass="11680">MRIAFFSLIILWSLPLSAQTSASEQLLQGMMQKYQREREEDNWIQSQLMNCQRGDQSSCIRYQNAQREAIERRNREIQRMEMYQRYRHQPYVPKY</sequence>
<proteinExistence type="predicted"/>
<dbReference type="EMBL" id="JDSS02000021">
    <property type="protein sequence ID" value="KFB68136.1"/>
    <property type="molecule type" value="Genomic_DNA"/>
</dbReference>
<organism evidence="2 3">
    <name type="scientific">Candidatus Accumulibacter vicinus</name>
    <dbReference type="NCBI Taxonomy" id="2954382"/>
    <lineage>
        <taxon>Bacteria</taxon>
        <taxon>Pseudomonadati</taxon>
        <taxon>Pseudomonadota</taxon>
        <taxon>Betaproteobacteria</taxon>
        <taxon>Candidatus Accumulibacter</taxon>
    </lineage>
</organism>
<name>A0A084Y092_9PROT</name>
<keyword evidence="1" id="KW-0732">Signal</keyword>
<dbReference type="RefSeq" id="WP_034925504.1">
    <property type="nucleotide sequence ID" value="NZ_JDSS02000021.1"/>
</dbReference>
<dbReference type="Proteomes" id="UP000019812">
    <property type="component" value="Unassembled WGS sequence"/>
</dbReference>